<protein>
    <submittedName>
        <fullName evidence="2">Uncharacterized protein</fullName>
    </submittedName>
</protein>
<feature type="region of interest" description="Disordered" evidence="1">
    <location>
        <begin position="216"/>
        <end position="242"/>
    </location>
</feature>
<evidence type="ECO:0000313" key="3">
    <source>
        <dbReference type="Proteomes" id="UP000193529"/>
    </source>
</evidence>
<organism evidence="2 3">
    <name type="scientific">Mycobacterium palustre</name>
    <dbReference type="NCBI Taxonomy" id="153971"/>
    <lineage>
        <taxon>Bacteria</taxon>
        <taxon>Bacillati</taxon>
        <taxon>Actinomycetota</taxon>
        <taxon>Actinomycetes</taxon>
        <taxon>Mycobacteriales</taxon>
        <taxon>Mycobacteriaceae</taxon>
        <taxon>Mycobacterium</taxon>
        <taxon>Mycobacterium simiae complex</taxon>
    </lineage>
</organism>
<dbReference type="AlphaFoldDB" id="A0A1X1ZP50"/>
<reference evidence="2 3" key="1">
    <citation type="submission" date="2016-01" db="EMBL/GenBank/DDBJ databases">
        <title>The new phylogeny of the genus Mycobacterium.</title>
        <authorList>
            <person name="Tarcisio F."/>
            <person name="Conor M."/>
            <person name="Antonella G."/>
            <person name="Elisabetta G."/>
            <person name="Giulia F.S."/>
            <person name="Sara T."/>
            <person name="Anna F."/>
            <person name="Clotilde B."/>
            <person name="Roberto B."/>
            <person name="Veronica D.S."/>
            <person name="Fabio R."/>
            <person name="Monica P."/>
            <person name="Olivier J."/>
            <person name="Enrico T."/>
            <person name="Nicola S."/>
        </authorList>
    </citation>
    <scope>NUCLEOTIDE SEQUENCE [LARGE SCALE GENOMIC DNA]</scope>
    <source>
        <strain evidence="2 3">DSM 44572</strain>
    </source>
</reference>
<evidence type="ECO:0000256" key="1">
    <source>
        <dbReference type="SAM" id="MobiDB-lite"/>
    </source>
</evidence>
<name>A0A1X1ZP50_9MYCO</name>
<comment type="caution">
    <text evidence="2">The sequence shown here is derived from an EMBL/GenBank/DDBJ whole genome shotgun (WGS) entry which is preliminary data.</text>
</comment>
<keyword evidence="3" id="KW-1185">Reference proteome</keyword>
<sequence>MTQPATRPHQRAFPPALPSFDEAAVGGSDPIQHAARVQAAAREQYHAWQRSFSPNVSPEDRRDSANFFALSDAASALPQALDAAQAHADEAQAKVDDLLEDQHVGDDVASQIAAQRVWARTQRVLDSISDGAKVGAAARDLVKNAPESELPVIAEELGAYLTSRGVPTGWLNGARAQRVPGADDVRADAALKAKRVAALRQGHNSLVKAFAAGTPAPELVDPYSPSITADDYDGRPYSTTAQ</sequence>
<evidence type="ECO:0000313" key="2">
    <source>
        <dbReference type="EMBL" id="ORW25169.1"/>
    </source>
</evidence>
<dbReference type="Proteomes" id="UP000193529">
    <property type="component" value="Unassembled WGS sequence"/>
</dbReference>
<accession>A0A1X1ZP50</accession>
<feature type="region of interest" description="Disordered" evidence="1">
    <location>
        <begin position="1"/>
        <end position="38"/>
    </location>
</feature>
<gene>
    <name evidence="2" type="ORF">AWC19_08250</name>
</gene>
<dbReference type="EMBL" id="LQPJ01000099">
    <property type="protein sequence ID" value="ORW25169.1"/>
    <property type="molecule type" value="Genomic_DNA"/>
</dbReference>
<proteinExistence type="predicted"/>